<accession>A0A1M5GX20</accession>
<dbReference type="CDD" id="cd00077">
    <property type="entry name" value="HDc"/>
    <property type="match status" value="1"/>
</dbReference>
<protein>
    <submittedName>
        <fullName evidence="2">Metal dependent phosphohydrolase</fullName>
    </submittedName>
</protein>
<dbReference type="EMBL" id="FQVN01000006">
    <property type="protein sequence ID" value="SHG08228.1"/>
    <property type="molecule type" value="Genomic_DNA"/>
</dbReference>
<reference evidence="2 3" key="1">
    <citation type="submission" date="2016-11" db="EMBL/GenBank/DDBJ databases">
        <authorList>
            <person name="Jaros S."/>
            <person name="Januszkiewicz K."/>
            <person name="Wedrychowicz H."/>
        </authorList>
    </citation>
    <scope>NUCLEOTIDE SEQUENCE [LARGE SCALE GENOMIC DNA]</scope>
    <source>
        <strain evidence="2 3">DSM 44523</strain>
    </source>
</reference>
<feature type="domain" description="HD" evidence="1">
    <location>
        <begin position="31"/>
        <end position="146"/>
    </location>
</feature>
<name>A0A1M5GX20_STRHI</name>
<evidence type="ECO:0000313" key="2">
    <source>
        <dbReference type="EMBL" id="SHG08228.1"/>
    </source>
</evidence>
<keyword evidence="3" id="KW-1185">Reference proteome</keyword>
<dbReference type="InterPro" id="IPR003607">
    <property type="entry name" value="HD/PDEase_dom"/>
</dbReference>
<gene>
    <name evidence="2" type="ORF">SAMN05444320_106301</name>
</gene>
<dbReference type="AlphaFoldDB" id="A0A1M5GX20"/>
<evidence type="ECO:0000313" key="3">
    <source>
        <dbReference type="Proteomes" id="UP000184501"/>
    </source>
</evidence>
<dbReference type="Pfam" id="PF01966">
    <property type="entry name" value="HD"/>
    <property type="match status" value="1"/>
</dbReference>
<proteinExistence type="predicted"/>
<dbReference type="PROSITE" id="PS51831">
    <property type="entry name" value="HD"/>
    <property type="match status" value="1"/>
</dbReference>
<dbReference type="STRING" id="2017.SAMN05444320_106301"/>
<dbReference type="PANTHER" id="PTHR35569">
    <property type="entry name" value="CYANAMIDE HYDRATASE DDI2-RELATED"/>
    <property type="match status" value="1"/>
</dbReference>
<dbReference type="RefSeq" id="WP_073485529.1">
    <property type="nucleotide sequence ID" value="NZ_FQVN01000006.1"/>
</dbReference>
<sequence length="212" mass="23062">MSDPYETFHLPESEISRAAFRFAAEIESPAVFHHSVRSYLFGRELGRARGLEVDDELLFLGCVLHDVGLSEAGDGDQRFEVDGADLAASLLREHGVPEERVEVVWDAIALHTSPGIASRKRPEIALAHAGTGADVLGLHADQLPGDLVERAFAVFPRLDLGRVITDEIVRQAVANPAKAPFASFPAVLLADRGLAPEQPSWDQLVSAVPWRD</sequence>
<dbReference type="GO" id="GO:0016787">
    <property type="term" value="F:hydrolase activity"/>
    <property type="evidence" value="ECO:0007669"/>
    <property type="project" value="UniProtKB-KW"/>
</dbReference>
<dbReference type="InterPro" id="IPR006674">
    <property type="entry name" value="HD_domain"/>
</dbReference>
<dbReference type="SUPFAM" id="SSF109604">
    <property type="entry name" value="HD-domain/PDEase-like"/>
    <property type="match status" value="1"/>
</dbReference>
<dbReference type="Proteomes" id="UP000184501">
    <property type="component" value="Unassembled WGS sequence"/>
</dbReference>
<dbReference type="PANTHER" id="PTHR35569:SF1">
    <property type="entry name" value="CYANAMIDE HYDRATASE DDI2-RELATED"/>
    <property type="match status" value="1"/>
</dbReference>
<organism evidence="2 3">
    <name type="scientific">Streptoalloteichus hindustanus</name>
    <dbReference type="NCBI Taxonomy" id="2017"/>
    <lineage>
        <taxon>Bacteria</taxon>
        <taxon>Bacillati</taxon>
        <taxon>Actinomycetota</taxon>
        <taxon>Actinomycetes</taxon>
        <taxon>Pseudonocardiales</taxon>
        <taxon>Pseudonocardiaceae</taxon>
        <taxon>Streptoalloteichus</taxon>
    </lineage>
</organism>
<keyword evidence="2" id="KW-0378">Hydrolase</keyword>
<dbReference type="Gene3D" id="1.10.3210.10">
    <property type="entry name" value="Hypothetical protein af1432"/>
    <property type="match status" value="1"/>
</dbReference>
<dbReference type="SMART" id="SM00471">
    <property type="entry name" value="HDc"/>
    <property type="match status" value="1"/>
</dbReference>
<evidence type="ECO:0000259" key="1">
    <source>
        <dbReference type="PROSITE" id="PS51831"/>
    </source>
</evidence>